<dbReference type="GlyGen" id="A0A4X1VI73">
    <property type="glycosylation" value="1 site"/>
</dbReference>
<keyword evidence="3" id="KW-0393">Immunoglobulin domain</keyword>
<evidence type="ECO:0000256" key="3">
    <source>
        <dbReference type="ARBA" id="ARBA00023319"/>
    </source>
</evidence>
<accession>A0A4X1VI73</accession>
<accession>A0A0B4J2J3</accession>
<dbReference type="SUPFAM" id="SSF48726">
    <property type="entry name" value="Immunoglobulin"/>
    <property type="match status" value="2"/>
</dbReference>
<sequence>MAPRNTTLFCLVFCLGQKIEAQEGHFPIPTISATPGFVIPWNESVKILCWGTPESYLYQLEIMRNSTYEVVEEKLRFQKAAEFIINHMDTNTAGRYRCRYKKQYSWSEYSEALELVVTGLYDKPFLFADEGLVVRPGENISLQCSSAHMAFDRYSLSSEGGAALSLHQNGRRQGAFILGPVNLSFSGNYTCYGWYSGSPYVWSAPSDALELVVTDTTNQGSAMENAIRMGVAGLVLVVLLAILAEHWHGHQTPHTDQPDVPERS</sequence>
<evidence type="ECO:0000256" key="1">
    <source>
        <dbReference type="ARBA" id="ARBA00022729"/>
    </source>
</evidence>
<proteinExistence type="predicted"/>
<dbReference type="Proteomes" id="UP000008227">
    <property type="component" value="Chromosome 6"/>
</dbReference>
<dbReference type="ExpressionAtlas" id="A0A4X1VI73">
    <property type="expression patterns" value="baseline"/>
</dbReference>
<dbReference type="STRING" id="9823.ENSSSCP00000003563"/>
<feature type="domain" description="Immunoglobulin" evidence="4">
    <location>
        <begin position="35"/>
        <end position="118"/>
    </location>
</feature>
<dbReference type="SMR" id="A0A4X1VI73"/>
<gene>
    <name evidence="5" type="primary">FCAR</name>
</gene>
<dbReference type="KEGG" id="ssc:100144539"/>
<dbReference type="InterPro" id="IPR036179">
    <property type="entry name" value="Ig-like_dom_sf"/>
</dbReference>
<reference evidence="5" key="4">
    <citation type="submission" date="2025-09" db="UniProtKB">
        <authorList>
            <consortium name="Ensembl"/>
        </authorList>
    </citation>
    <scope>IDENTIFICATION</scope>
</reference>
<reference evidence="5" key="2">
    <citation type="journal article" date="2020" name="Gigascience">
        <title>An improved pig reference genome sequence to enable pig genetics and genomics research.</title>
        <authorList>
            <person name="Warr A."/>
            <person name="Affara N."/>
            <person name="Aken B."/>
            <person name="Beiki H."/>
            <person name="Bickhart D.M."/>
            <person name="Billis K."/>
            <person name="Chow W."/>
            <person name="Eory L."/>
            <person name="Finlayson H.A."/>
            <person name="Flicek P."/>
            <person name="Giron C.G."/>
            <person name="Griffin D.K."/>
            <person name="Hall R."/>
            <person name="Hannum G."/>
            <person name="Hourlier T."/>
            <person name="Howe K."/>
            <person name="Hume D.A."/>
            <person name="Izuogu O."/>
            <person name="Kim K."/>
            <person name="Koren S."/>
            <person name="Liu H."/>
            <person name="Manchanda N."/>
            <person name="Martin F.J."/>
            <person name="Nonneman D.J."/>
            <person name="O'Connor R.E."/>
            <person name="Phillippy A.M."/>
            <person name="Rohrer G.A."/>
            <person name="Rosen B.D."/>
            <person name="Rund L.A."/>
            <person name="Sargent C.A."/>
            <person name="Schook L.B."/>
            <person name="Schroeder S.G."/>
            <person name="Schwartz A.S."/>
            <person name="Skinner B.M."/>
            <person name="Talbot R."/>
            <person name="Tseng E."/>
            <person name="Tuggle C.K."/>
            <person name="Watson M."/>
            <person name="Smith T.P.L."/>
            <person name="Archibald A.L."/>
        </authorList>
    </citation>
    <scope>NUCLEOTIDE SEQUENCE [LARGE SCALE GENOMIC DNA]</scope>
    <source>
        <strain evidence="5">Duroc</strain>
    </source>
</reference>
<protein>
    <submittedName>
        <fullName evidence="5">Fc alpha receptor</fullName>
    </submittedName>
</protein>
<reference evidence="6" key="1">
    <citation type="submission" date="2009-11" db="EMBL/GenBank/DDBJ databases">
        <authorList>
            <consortium name="Porcine genome sequencing project"/>
        </authorList>
    </citation>
    <scope>NUCLEOTIDE SEQUENCE [LARGE SCALE GENOMIC DNA]</scope>
    <source>
        <strain evidence="6">Duroc</strain>
    </source>
</reference>
<dbReference type="PANTHER" id="PTHR11738:SF4">
    <property type="entry name" value="IMMUNOGLOBULIN ALPHA FC RECEPTOR"/>
    <property type="match status" value="1"/>
</dbReference>
<dbReference type="GeneID" id="100144539"/>
<dbReference type="Pfam" id="PF00047">
    <property type="entry name" value="ig"/>
    <property type="match status" value="1"/>
</dbReference>
<dbReference type="InterPro" id="IPR050412">
    <property type="entry name" value="Ig-like_Receptors_ImmuneReg"/>
</dbReference>
<dbReference type="SMART" id="SM00409">
    <property type="entry name" value="IG"/>
    <property type="match status" value="2"/>
</dbReference>
<dbReference type="AlphaFoldDB" id="A0A4X1VI73"/>
<keyword evidence="6" id="KW-1185">Reference proteome</keyword>
<dbReference type="FunFam" id="2.60.40.10:FF:000049">
    <property type="entry name" value="Leukocyte immunoglobulin-like receptor subfamily B member 1"/>
    <property type="match status" value="2"/>
</dbReference>
<dbReference type="PANTHER" id="PTHR11738">
    <property type="entry name" value="MHC CLASS I NK CELL RECEPTOR"/>
    <property type="match status" value="1"/>
</dbReference>
<dbReference type="InterPro" id="IPR013783">
    <property type="entry name" value="Ig-like_fold"/>
</dbReference>
<dbReference type="RefSeq" id="NP_001116584.1">
    <property type="nucleotide sequence ID" value="NM_001123112.2"/>
</dbReference>
<evidence type="ECO:0000256" key="2">
    <source>
        <dbReference type="ARBA" id="ARBA00023157"/>
    </source>
</evidence>
<name>A0A4X1VI73_PIG</name>
<reference evidence="5" key="3">
    <citation type="submission" date="2025-08" db="UniProtKB">
        <authorList>
            <consortium name="Ensembl"/>
        </authorList>
    </citation>
    <scope>IDENTIFICATION</scope>
</reference>
<keyword evidence="1" id="KW-0732">Signal</keyword>
<dbReference type="CTD" id="2204"/>
<dbReference type="GO" id="GO:0002764">
    <property type="term" value="P:immune response-regulating signaling pathway"/>
    <property type="evidence" value="ECO:0000318"/>
    <property type="project" value="GO_Central"/>
</dbReference>
<dbReference type="InterPro" id="IPR003599">
    <property type="entry name" value="Ig_sub"/>
</dbReference>
<evidence type="ECO:0000313" key="6">
    <source>
        <dbReference type="Proteomes" id="UP000008227"/>
    </source>
</evidence>
<dbReference type="GO" id="GO:0005886">
    <property type="term" value="C:plasma membrane"/>
    <property type="evidence" value="ECO:0000318"/>
    <property type="project" value="GO_Central"/>
</dbReference>
<organism evidence="5 6">
    <name type="scientific">Sus scrofa</name>
    <name type="common">Pig</name>
    <dbReference type="NCBI Taxonomy" id="9823"/>
    <lineage>
        <taxon>Eukaryota</taxon>
        <taxon>Metazoa</taxon>
        <taxon>Chordata</taxon>
        <taxon>Craniata</taxon>
        <taxon>Vertebrata</taxon>
        <taxon>Euteleostomi</taxon>
        <taxon>Mammalia</taxon>
        <taxon>Eutheria</taxon>
        <taxon>Laurasiatheria</taxon>
        <taxon>Artiodactyla</taxon>
        <taxon>Suina</taxon>
        <taxon>Suidae</taxon>
        <taxon>Sus</taxon>
    </lineage>
</organism>
<keyword evidence="2" id="KW-1015">Disulfide bond</keyword>
<dbReference type="GeneTree" id="ENSGT01100000263478"/>
<dbReference type="Gene3D" id="2.60.40.10">
    <property type="entry name" value="Immunoglobulins"/>
    <property type="match status" value="2"/>
</dbReference>
<dbReference type="PaxDb" id="9823-ENSSSCP00000003563"/>
<dbReference type="Ensembl" id="ENSSSCT00000003648.3">
    <property type="protein sequence ID" value="ENSSSCP00000003563.3"/>
    <property type="gene ID" value="ENSSSCG00000003284.3"/>
</dbReference>
<dbReference type="CDD" id="cd05751">
    <property type="entry name" value="IgC2_D1_LILR_KIR_like"/>
    <property type="match status" value="1"/>
</dbReference>
<dbReference type="InterPro" id="IPR013151">
    <property type="entry name" value="Immunoglobulin_dom"/>
</dbReference>
<dbReference type="OrthoDB" id="9837647at2759"/>
<evidence type="ECO:0000313" key="5">
    <source>
        <dbReference type="Ensembl" id="ENSSSCP00000003563.3"/>
    </source>
</evidence>
<evidence type="ECO:0000259" key="4">
    <source>
        <dbReference type="SMART" id="SM00409"/>
    </source>
</evidence>
<feature type="domain" description="Immunoglobulin" evidence="4">
    <location>
        <begin position="129"/>
        <end position="214"/>
    </location>
</feature>